<comment type="subcellular location">
    <subcellularLocation>
        <location evidence="1">Secreted</location>
    </subcellularLocation>
</comment>
<evidence type="ECO:0000256" key="4">
    <source>
        <dbReference type="SAM" id="SignalP"/>
    </source>
</evidence>
<keyword evidence="3" id="KW-0964">Secreted</keyword>
<protein>
    <submittedName>
        <fullName evidence="5">Neuropeptide F</fullName>
    </submittedName>
</protein>
<accession>A0A8A4ZSU9</accession>
<evidence type="ECO:0000256" key="3">
    <source>
        <dbReference type="ARBA" id="ARBA00022525"/>
    </source>
</evidence>
<dbReference type="GO" id="GO:0005179">
    <property type="term" value="F:hormone activity"/>
    <property type="evidence" value="ECO:0007669"/>
    <property type="project" value="InterPro"/>
</dbReference>
<dbReference type="AlphaFoldDB" id="A0A8A4ZSU9"/>
<evidence type="ECO:0000256" key="2">
    <source>
        <dbReference type="ARBA" id="ARBA00010022"/>
    </source>
</evidence>
<evidence type="ECO:0000313" key="5">
    <source>
        <dbReference type="EMBL" id="QTE34427.1"/>
    </source>
</evidence>
<keyword evidence="5" id="KW-0527">Neuropeptide</keyword>
<name>A0A8A4ZSU9_9HYME</name>
<feature type="signal peptide" evidence="4">
    <location>
        <begin position="1"/>
        <end position="29"/>
    </location>
</feature>
<dbReference type="PROSITE" id="PS50276">
    <property type="entry name" value="PANCREATIC_HORMONE_2"/>
    <property type="match status" value="1"/>
</dbReference>
<organism evidence="5">
    <name type="scientific">Cataglyphis nodus</name>
    <dbReference type="NCBI Taxonomy" id="606565"/>
    <lineage>
        <taxon>Eukaryota</taxon>
        <taxon>Metazoa</taxon>
        <taxon>Ecdysozoa</taxon>
        <taxon>Arthropoda</taxon>
        <taxon>Hexapoda</taxon>
        <taxon>Insecta</taxon>
        <taxon>Pterygota</taxon>
        <taxon>Neoptera</taxon>
        <taxon>Endopterygota</taxon>
        <taxon>Hymenoptera</taxon>
        <taxon>Apocrita</taxon>
        <taxon>Aculeata</taxon>
        <taxon>Formicoidea</taxon>
        <taxon>Formicidae</taxon>
        <taxon>Formicinae</taxon>
        <taxon>Cataglyphis</taxon>
    </lineage>
</organism>
<proteinExistence type="evidence at transcript level"/>
<comment type="similarity">
    <text evidence="2">Belongs to the NPY family.</text>
</comment>
<keyword evidence="4" id="KW-0732">Signal</keyword>
<dbReference type="InterPro" id="IPR001955">
    <property type="entry name" value="Pancreatic_hormone-like"/>
</dbReference>
<sequence>MRTWMMSLAHFPCCLLLATVVIGTSIIHAEPEPMARLTRPKVFGSPEEFKKYANLVKDYFFALGKARFGKRDDIALPMSTELSNWEILRMIQNAQRQKKIRQNKEVLFHDFQSSDIDKHTSSVPARPGSLSDMINNYDDVQ</sequence>
<evidence type="ECO:0000256" key="1">
    <source>
        <dbReference type="ARBA" id="ARBA00004613"/>
    </source>
</evidence>
<reference evidence="5" key="1">
    <citation type="journal article" date="2021" name="J. Neurochem.">
        <title>Transcriptomic, peptidomic and mass spectrometry imaging analysis of the brain in the ant Cataglyphis nodus.</title>
        <authorList>
            <person name="Habenstein J."/>
            <person name="Schmitt F."/>
            <person name="Liessem S."/>
            <person name="Ly A."/>
            <person name="Trede D."/>
            <person name="Wegener C."/>
            <person name="Predel R."/>
            <person name="Rossler W."/>
            <person name="Neupert S."/>
        </authorList>
    </citation>
    <scope>NUCLEOTIDE SEQUENCE</scope>
</reference>
<dbReference type="GO" id="GO:0005576">
    <property type="term" value="C:extracellular region"/>
    <property type="evidence" value="ECO:0007669"/>
    <property type="project" value="UniProtKB-SubCell"/>
</dbReference>
<dbReference type="GO" id="GO:0007218">
    <property type="term" value="P:neuropeptide signaling pathway"/>
    <property type="evidence" value="ECO:0007669"/>
    <property type="project" value="UniProtKB-KW"/>
</dbReference>
<feature type="chain" id="PRO_5032937578" evidence="4">
    <location>
        <begin position="30"/>
        <end position="141"/>
    </location>
</feature>
<dbReference type="EMBL" id="MN996770">
    <property type="protein sequence ID" value="QTE34427.1"/>
    <property type="molecule type" value="mRNA"/>
</dbReference>
<dbReference type="Pfam" id="PF00159">
    <property type="entry name" value="Hormone_3"/>
    <property type="match status" value="1"/>
</dbReference>